<name>A0A8H4L3S6_9HYPO</name>
<comment type="caution">
    <text evidence="1">The sequence shown here is derived from an EMBL/GenBank/DDBJ whole genome shotgun (WGS) entry which is preliminary data.</text>
</comment>
<reference evidence="1 2" key="1">
    <citation type="submission" date="2020-01" db="EMBL/GenBank/DDBJ databases">
        <title>Identification and distribution of gene clusters putatively required for synthesis of sphingolipid metabolism inhibitors in phylogenetically diverse species of the filamentous fungus Fusarium.</title>
        <authorList>
            <person name="Kim H.-S."/>
            <person name="Busman M."/>
            <person name="Brown D.W."/>
            <person name="Divon H."/>
            <person name="Uhlig S."/>
            <person name="Proctor R.H."/>
        </authorList>
    </citation>
    <scope>NUCLEOTIDE SEQUENCE [LARGE SCALE GENOMIC DNA]</scope>
    <source>
        <strain evidence="1 2">NRRL 20459</strain>
    </source>
</reference>
<evidence type="ECO:0000313" key="2">
    <source>
        <dbReference type="Proteomes" id="UP000554235"/>
    </source>
</evidence>
<gene>
    <name evidence="1" type="ORF">FALBO_11455</name>
</gene>
<keyword evidence="2" id="KW-1185">Reference proteome</keyword>
<dbReference type="Proteomes" id="UP000554235">
    <property type="component" value="Unassembled WGS sequence"/>
</dbReference>
<proteinExistence type="predicted"/>
<organism evidence="1 2">
    <name type="scientific">Fusarium albosuccineum</name>
    <dbReference type="NCBI Taxonomy" id="1237068"/>
    <lineage>
        <taxon>Eukaryota</taxon>
        <taxon>Fungi</taxon>
        <taxon>Dikarya</taxon>
        <taxon>Ascomycota</taxon>
        <taxon>Pezizomycotina</taxon>
        <taxon>Sordariomycetes</taxon>
        <taxon>Hypocreomycetidae</taxon>
        <taxon>Hypocreales</taxon>
        <taxon>Nectriaceae</taxon>
        <taxon>Fusarium</taxon>
        <taxon>Fusarium decemcellulare species complex</taxon>
    </lineage>
</organism>
<evidence type="ECO:0000313" key="1">
    <source>
        <dbReference type="EMBL" id="KAF4461736.1"/>
    </source>
</evidence>
<dbReference type="EMBL" id="JAADYS010001661">
    <property type="protein sequence ID" value="KAF4461736.1"/>
    <property type="molecule type" value="Genomic_DNA"/>
</dbReference>
<sequence length="191" mass="21383">MRQDFLSQVSHLHAMARPSGPKLPTEQLWRPFPRVKYQLCACRGAWHRTQDSNPLSGTGLPHTEHQNQCGRVAQWIDGRILHLPLLSGLCLSVQVCASQDAYHNAEKEASWTRSQAGTSAPRQLAEAILNTIINVKMHVLGVEVRNKLVQAKLPGMRFDDQCTSPTDLEAVFNNVFQLTFLDQVGGLIEMF</sequence>
<dbReference type="AlphaFoldDB" id="A0A8H4L3S6"/>
<protein>
    <submittedName>
        <fullName evidence="1">Uncharacterized protein</fullName>
    </submittedName>
</protein>
<accession>A0A8H4L3S6</accession>